<sequence length="26" mass="3078">MATSIRLIREEKLLMCLLLQNCGNWQ</sequence>
<dbReference type="AlphaFoldDB" id="A0A1R3ITM5"/>
<feature type="non-terminal residue" evidence="1">
    <location>
        <position position="26"/>
    </location>
</feature>
<gene>
    <name evidence="1" type="ORF">CCACVL1_09939</name>
</gene>
<organism evidence="1 2">
    <name type="scientific">Corchorus capsularis</name>
    <name type="common">Jute</name>
    <dbReference type="NCBI Taxonomy" id="210143"/>
    <lineage>
        <taxon>Eukaryota</taxon>
        <taxon>Viridiplantae</taxon>
        <taxon>Streptophyta</taxon>
        <taxon>Embryophyta</taxon>
        <taxon>Tracheophyta</taxon>
        <taxon>Spermatophyta</taxon>
        <taxon>Magnoliopsida</taxon>
        <taxon>eudicotyledons</taxon>
        <taxon>Gunneridae</taxon>
        <taxon>Pentapetalae</taxon>
        <taxon>rosids</taxon>
        <taxon>malvids</taxon>
        <taxon>Malvales</taxon>
        <taxon>Malvaceae</taxon>
        <taxon>Grewioideae</taxon>
        <taxon>Apeibeae</taxon>
        <taxon>Corchorus</taxon>
    </lineage>
</organism>
<comment type="caution">
    <text evidence="1">The sequence shown here is derived from an EMBL/GenBank/DDBJ whole genome shotgun (WGS) entry which is preliminary data.</text>
</comment>
<evidence type="ECO:0000313" key="2">
    <source>
        <dbReference type="Proteomes" id="UP000188268"/>
    </source>
</evidence>
<evidence type="ECO:0000313" key="1">
    <source>
        <dbReference type="EMBL" id="OMO85880.1"/>
    </source>
</evidence>
<proteinExistence type="predicted"/>
<protein>
    <submittedName>
        <fullName evidence="1">Uncharacterized protein</fullName>
    </submittedName>
</protein>
<dbReference type="EMBL" id="AWWV01009542">
    <property type="protein sequence ID" value="OMO85880.1"/>
    <property type="molecule type" value="Genomic_DNA"/>
</dbReference>
<dbReference type="Gramene" id="OMO85880">
    <property type="protein sequence ID" value="OMO85880"/>
    <property type="gene ID" value="CCACVL1_09939"/>
</dbReference>
<accession>A0A1R3ITM5</accession>
<reference evidence="1 2" key="1">
    <citation type="submission" date="2013-09" db="EMBL/GenBank/DDBJ databases">
        <title>Corchorus capsularis genome sequencing.</title>
        <authorList>
            <person name="Alam M."/>
            <person name="Haque M.S."/>
            <person name="Islam M.S."/>
            <person name="Emdad E.M."/>
            <person name="Islam M.M."/>
            <person name="Ahmed B."/>
            <person name="Halim A."/>
            <person name="Hossen Q.M.M."/>
            <person name="Hossain M.Z."/>
            <person name="Ahmed R."/>
            <person name="Khan M.M."/>
            <person name="Islam R."/>
            <person name="Rashid M.M."/>
            <person name="Khan S.A."/>
            <person name="Rahman M.S."/>
            <person name="Alam M."/>
        </authorList>
    </citation>
    <scope>NUCLEOTIDE SEQUENCE [LARGE SCALE GENOMIC DNA]</scope>
    <source>
        <strain evidence="2">cv. CVL-1</strain>
        <tissue evidence="1">Whole seedling</tissue>
    </source>
</reference>
<name>A0A1R3ITM5_COCAP</name>
<dbReference type="Proteomes" id="UP000188268">
    <property type="component" value="Unassembled WGS sequence"/>
</dbReference>
<keyword evidence="2" id="KW-1185">Reference proteome</keyword>